<comment type="caution">
    <text evidence="7">The sequence shown here is derived from an EMBL/GenBank/DDBJ whole genome shotgun (WGS) entry which is preliminary data.</text>
</comment>
<name>A0A009INE0_ACIB9</name>
<evidence type="ECO:0000313" key="7">
    <source>
        <dbReference type="EMBL" id="EXB06249.1"/>
    </source>
</evidence>
<feature type="transmembrane region" description="Helical" evidence="6">
    <location>
        <begin position="358"/>
        <end position="379"/>
    </location>
</feature>
<feature type="transmembrane region" description="Helical" evidence="6">
    <location>
        <begin position="82"/>
        <end position="101"/>
    </location>
</feature>
<reference evidence="7 8" key="1">
    <citation type="submission" date="2014-02" db="EMBL/GenBank/DDBJ databases">
        <title>Comparative genomics and transcriptomics to identify genetic mechanisms underlying the emergence of carbapenem resistant Acinetobacter baumannii (CRAb).</title>
        <authorList>
            <person name="Harris A.D."/>
            <person name="Johnson K.J."/>
            <person name="George J."/>
            <person name="Shefchek K."/>
            <person name="Daugherty S.C."/>
            <person name="Parankush S."/>
            <person name="Sadzewicz L."/>
            <person name="Tallon L."/>
            <person name="Sengamalay N."/>
            <person name="Hazen T.H."/>
            <person name="Rasko D.A."/>
        </authorList>
    </citation>
    <scope>NUCLEOTIDE SEQUENCE [LARGE SCALE GENOMIC DNA]</scope>
    <source>
        <strain evidence="7 8">1295743</strain>
    </source>
</reference>
<keyword evidence="4 6" id="KW-1133">Transmembrane helix</keyword>
<dbReference type="PATRIC" id="fig|1310613.3.peg.1467"/>
<feature type="transmembrane region" description="Helical" evidence="6">
    <location>
        <begin position="209"/>
        <end position="227"/>
    </location>
</feature>
<feature type="transmembrane region" description="Helical" evidence="6">
    <location>
        <begin position="247"/>
        <end position="269"/>
    </location>
</feature>
<keyword evidence="3 6" id="KW-0812">Transmembrane</keyword>
<feature type="transmembrane region" description="Helical" evidence="6">
    <location>
        <begin position="385"/>
        <end position="403"/>
    </location>
</feature>
<evidence type="ECO:0000256" key="6">
    <source>
        <dbReference type="SAM" id="Phobius"/>
    </source>
</evidence>
<accession>A0A009INE0</accession>
<feature type="transmembrane region" description="Helical" evidence="6">
    <location>
        <begin position="12"/>
        <end position="32"/>
    </location>
</feature>
<comment type="subcellular location">
    <subcellularLocation>
        <location evidence="1">Cell membrane</location>
        <topology evidence="1">Multi-pass membrane protein</topology>
    </subcellularLocation>
</comment>
<dbReference type="PANTHER" id="PTHR30250">
    <property type="entry name" value="PST FAMILY PREDICTED COLANIC ACID TRANSPORTER"/>
    <property type="match status" value="1"/>
</dbReference>
<dbReference type="InterPro" id="IPR050833">
    <property type="entry name" value="Poly_Biosynth_Transport"/>
</dbReference>
<feature type="transmembrane region" description="Helical" evidence="6">
    <location>
        <begin position="290"/>
        <end position="309"/>
    </location>
</feature>
<dbReference type="Proteomes" id="UP000020595">
    <property type="component" value="Unassembled WGS sequence"/>
</dbReference>
<proteinExistence type="predicted"/>
<protein>
    <submittedName>
        <fullName evidence="7">Polysaccharide biosynthesis family protein</fullName>
    </submittedName>
</protein>
<evidence type="ECO:0000256" key="4">
    <source>
        <dbReference type="ARBA" id="ARBA00022989"/>
    </source>
</evidence>
<gene>
    <name evidence="7" type="ORF">J512_1526</name>
</gene>
<feature type="transmembrane region" description="Helical" evidence="6">
    <location>
        <begin position="170"/>
        <end position="189"/>
    </location>
</feature>
<evidence type="ECO:0000256" key="3">
    <source>
        <dbReference type="ARBA" id="ARBA00022692"/>
    </source>
</evidence>
<dbReference type="GO" id="GO:0005886">
    <property type="term" value="C:plasma membrane"/>
    <property type="evidence" value="ECO:0007669"/>
    <property type="project" value="UniProtKB-SubCell"/>
</dbReference>
<sequence length="417" mass="48613">MKKHFLSIFNLAVRGLNLASKFILIVFLAKFLTVAELGLYGLIAATINFAMYFIGLDFYVYSNRELLKSSDIQRNTIVSSHAQLLCFAYLFALPTLSIIFFKDFLSLEYLIPFYGLIILEHLNQEFTRLLIVLKKPISSNLLLFVRSGGWSFIIIFLHFLHVHLTLMDVLNIWIVAEILCFLLSIILLYREQVRLYLFQQVNWSWIWKGLKICLPFMLGTLAVRAIFTGDRYILEYFYDANILAAYVFFASLAAATMSFMDAAVFSFDYPELVRSINTRDNKHRELIKKLYKKVAFLLILINLSAYVFIDLLLRLIGKDIFNSYLNYFYLLMLVQVLYAFSMIPHYILYALDADKPIIGTQISSLVIFLLFCFSLIGLLQEDYGIFVALLASFSFLFLSKYIYSWRLLKRYEHSYSS</sequence>
<keyword evidence="2" id="KW-1003">Cell membrane</keyword>
<evidence type="ECO:0000256" key="2">
    <source>
        <dbReference type="ARBA" id="ARBA00022475"/>
    </source>
</evidence>
<feature type="transmembrane region" description="Helical" evidence="6">
    <location>
        <begin position="143"/>
        <end position="164"/>
    </location>
</feature>
<evidence type="ECO:0000256" key="5">
    <source>
        <dbReference type="ARBA" id="ARBA00023136"/>
    </source>
</evidence>
<dbReference type="RefSeq" id="WP_004644014.1">
    <property type="nucleotide sequence ID" value="NZ_JEWH01000014.1"/>
</dbReference>
<keyword evidence="5 6" id="KW-0472">Membrane</keyword>
<feature type="transmembrane region" description="Helical" evidence="6">
    <location>
        <begin position="329"/>
        <end position="351"/>
    </location>
</feature>
<dbReference type="EMBL" id="JEWH01000014">
    <property type="protein sequence ID" value="EXB06249.1"/>
    <property type="molecule type" value="Genomic_DNA"/>
</dbReference>
<dbReference type="AlphaFoldDB" id="A0A009INE0"/>
<evidence type="ECO:0000256" key="1">
    <source>
        <dbReference type="ARBA" id="ARBA00004651"/>
    </source>
</evidence>
<feature type="transmembrane region" description="Helical" evidence="6">
    <location>
        <begin position="38"/>
        <end position="61"/>
    </location>
</feature>
<evidence type="ECO:0000313" key="8">
    <source>
        <dbReference type="Proteomes" id="UP000020595"/>
    </source>
</evidence>
<dbReference type="PANTHER" id="PTHR30250:SF11">
    <property type="entry name" value="O-ANTIGEN TRANSPORTER-RELATED"/>
    <property type="match status" value="1"/>
</dbReference>
<organism evidence="7 8">
    <name type="scientific">Acinetobacter baumannii (strain 1295743)</name>
    <dbReference type="NCBI Taxonomy" id="1310613"/>
    <lineage>
        <taxon>Bacteria</taxon>
        <taxon>Pseudomonadati</taxon>
        <taxon>Pseudomonadota</taxon>
        <taxon>Gammaproteobacteria</taxon>
        <taxon>Moraxellales</taxon>
        <taxon>Moraxellaceae</taxon>
        <taxon>Acinetobacter</taxon>
        <taxon>Acinetobacter calcoaceticus/baumannii complex</taxon>
    </lineage>
</organism>